<feature type="compositionally biased region" description="Basic residues" evidence="1">
    <location>
        <begin position="55"/>
        <end position="70"/>
    </location>
</feature>
<dbReference type="OrthoDB" id="3640203at2759"/>
<name>A0A6A6F890_9PEZI</name>
<accession>A0A6A6F890</accession>
<organism evidence="2 3">
    <name type="scientific">Cercospora zeae-maydis SCOH1-5</name>
    <dbReference type="NCBI Taxonomy" id="717836"/>
    <lineage>
        <taxon>Eukaryota</taxon>
        <taxon>Fungi</taxon>
        <taxon>Dikarya</taxon>
        <taxon>Ascomycota</taxon>
        <taxon>Pezizomycotina</taxon>
        <taxon>Dothideomycetes</taxon>
        <taxon>Dothideomycetidae</taxon>
        <taxon>Mycosphaerellales</taxon>
        <taxon>Mycosphaerellaceae</taxon>
        <taxon>Cercospora</taxon>
    </lineage>
</organism>
<feature type="region of interest" description="Disordered" evidence="1">
    <location>
        <begin position="1"/>
        <end position="122"/>
    </location>
</feature>
<feature type="region of interest" description="Disordered" evidence="1">
    <location>
        <begin position="163"/>
        <end position="206"/>
    </location>
</feature>
<reference evidence="2" key="1">
    <citation type="journal article" date="2020" name="Stud. Mycol.">
        <title>101 Dothideomycetes genomes: a test case for predicting lifestyles and emergence of pathogens.</title>
        <authorList>
            <person name="Haridas S."/>
            <person name="Albert R."/>
            <person name="Binder M."/>
            <person name="Bloem J."/>
            <person name="Labutti K."/>
            <person name="Salamov A."/>
            <person name="Andreopoulos B."/>
            <person name="Baker S."/>
            <person name="Barry K."/>
            <person name="Bills G."/>
            <person name="Bluhm B."/>
            <person name="Cannon C."/>
            <person name="Castanera R."/>
            <person name="Culley D."/>
            <person name="Daum C."/>
            <person name="Ezra D."/>
            <person name="Gonzalez J."/>
            <person name="Henrissat B."/>
            <person name="Kuo A."/>
            <person name="Liang C."/>
            <person name="Lipzen A."/>
            <person name="Lutzoni F."/>
            <person name="Magnuson J."/>
            <person name="Mondo S."/>
            <person name="Nolan M."/>
            <person name="Ohm R."/>
            <person name="Pangilinan J."/>
            <person name="Park H.-J."/>
            <person name="Ramirez L."/>
            <person name="Alfaro M."/>
            <person name="Sun H."/>
            <person name="Tritt A."/>
            <person name="Yoshinaga Y."/>
            <person name="Zwiers L.-H."/>
            <person name="Turgeon B."/>
            <person name="Goodwin S."/>
            <person name="Spatafora J."/>
            <person name="Crous P."/>
            <person name="Grigoriev I."/>
        </authorList>
    </citation>
    <scope>NUCLEOTIDE SEQUENCE</scope>
    <source>
        <strain evidence="2">SCOH1-5</strain>
    </source>
</reference>
<feature type="compositionally biased region" description="Polar residues" evidence="1">
    <location>
        <begin position="76"/>
        <end position="99"/>
    </location>
</feature>
<dbReference type="AlphaFoldDB" id="A0A6A6F890"/>
<feature type="region of interest" description="Disordered" evidence="1">
    <location>
        <begin position="368"/>
        <end position="406"/>
    </location>
</feature>
<feature type="region of interest" description="Disordered" evidence="1">
    <location>
        <begin position="467"/>
        <end position="560"/>
    </location>
</feature>
<feature type="region of interest" description="Disordered" evidence="1">
    <location>
        <begin position="226"/>
        <end position="280"/>
    </location>
</feature>
<feature type="compositionally biased region" description="Low complexity" evidence="1">
    <location>
        <begin position="240"/>
        <end position="251"/>
    </location>
</feature>
<protein>
    <submittedName>
        <fullName evidence="2">Uncharacterized protein</fullName>
    </submittedName>
</protein>
<gene>
    <name evidence="2" type="ORF">CERZMDRAFT_101037</name>
</gene>
<feature type="compositionally biased region" description="Polar residues" evidence="1">
    <location>
        <begin position="470"/>
        <end position="503"/>
    </location>
</feature>
<sequence>MKTRHCIPDASPSSAAQASITQATQSAQPAHDPPIEDAMPVSFHSRIARAPRQQKFLRPRKSTRPRRPRRSSPLLQEQSTLTQIDFVRSTPQGSVGHSVNHSDEEGSDRHDDFNMPPRKRQRVYGKTLKQTTVTQNWRDFTYPDASEPANLDDLVPLDVDEARSEACEPDLQSSATTRPKRDLSQAEGVHSESPAVETSRRQTTSQAIFSHARHLLLTASSPQSRKAFQLGSSDGSDAETPSTRPTTVSSVACLKTPQRHRRTEIPSSQTPPSIHLSRSGHISTHHDRLSPLQERNLNFCATIRSDTISCSSEDSSEVHEVDPTDWHNRTEEGFDLDTWTARPIFTPRKQKKSEVPICKGQVVQKYDDGKAGYSDSESDHGFDLIDGSNLDSPPKRSRGSHVAKPDGSLYSSVLAQESQAGNNTQDLEITEDNDVDAANMMTGTYDPMFQQTFDPTTAVLERDASRFDQDGTQSTTPVHQSRASQISTVMPTQRSRPGSSQEMTLGEFEQTDTMTSSSFPLPPCDESLTGSRKEETLGSDVSLPPPPSTFSARRDSESTM</sequence>
<keyword evidence="3" id="KW-1185">Reference proteome</keyword>
<dbReference type="EMBL" id="ML992691">
    <property type="protein sequence ID" value="KAF2208827.1"/>
    <property type="molecule type" value="Genomic_DNA"/>
</dbReference>
<dbReference type="Proteomes" id="UP000799539">
    <property type="component" value="Unassembled WGS sequence"/>
</dbReference>
<feature type="compositionally biased region" description="Polar residues" evidence="1">
    <location>
        <begin position="226"/>
        <end position="235"/>
    </location>
</feature>
<evidence type="ECO:0000313" key="2">
    <source>
        <dbReference type="EMBL" id="KAF2208827.1"/>
    </source>
</evidence>
<feature type="compositionally biased region" description="Low complexity" evidence="1">
    <location>
        <begin position="10"/>
        <end position="30"/>
    </location>
</feature>
<evidence type="ECO:0000256" key="1">
    <source>
        <dbReference type="SAM" id="MobiDB-lite"/>
    </source>
</evidence>
<evidence type="ECO:0000313" key="3">
    <source>
        <dbReference type="Proteomes" id="UP000799539"/>
    </source>
</evidence>
<feature type="compositionally biased region" description="Basic and acidic residues" evidence="1">
    <location>
        <begin position="100"/>
        <end position="113"/>
    </location>
</feature>
<proteinExistence type="predicted"/>